<dbReference type="Gene3D" id="1.20.1250.20">
    <property type="entry name" value="MFS general substrate transporter like domains"/>
    <property type="match status" value="1"/>
</dbReference>
<feature type="transmembrane region" description="Helical" evidence="5">
    <location>
        <begin position="78"/>
        <end position="99"/>
    </location>
</feature>
<evidence type="ECO:0000256" key="2">
    <source>
        <dbReference type="ARBA" id="ARBA00006727"/>
    </source>
</evidence>
<evidence type="ECO:0000256" key="4">
    <source>
        <dbReference type="SAM" id="MobiDB-lite"/>
    </source>
</evidence>
<feature type="transmembrane region" description="Helical" evidence="5">
    <location>
        <begin position="330"/>
        <end position="353"/>
    </location>
</feature>
<feature type="transmembrane region" description="Helical" evidence="5">
    <location>
        <begin position="36"/>
        <end position="58"/>
    </location>
</feature>
<keyword evidence="8" id="KW-1185">Reference proteome</keyword>
<organism evidence="7 8">
    <name type="scientific">Fusarium kuroshium</name>
    <dbReference type="NCBI Taxonomy" id="2010991"/>
    <lineage>
        <taxon>Eukaryota</taxon>
        <taxon>Fungi</taxon>
        <taxon>Dikarya</taxon>
        <taxon>Ascomycota</taxon>
        <taxon>Pezizomycotina</taxon>
        <taxon>Sordariomycetes</taxon>
        <taxon>Hypocreomycetidae</taxon>
        <taxon>Hypocreales</taxon>
        <taxon>Nectriaceae</taxon>
        <taxon>Fusarium</taxon>
        <taxon>Fusarium solani species complex</taxon>
    </lineage>
</organism>
<comment type="similarity">
    <text evidence="2">Belongs to the major facilitator superfamily. Monocarboxylate porter (TC 2.A.1.13) family.</text>
</comment>
<evidence type="ECO:0000259" key="6">
    <source>
        <dbReference type="PROSITE" id="PS50850"/>
    </source>
</evidence>
<dbReference type="CDD" id="cd17352">
    <property type="entry name" value="MFS_MCT_SLC16"/>
    <property type="match status" value="1"/>
</dbReference>
<feature type="transmembrane region" description="Helical" evidence="5">
    <location>
        <begin position="106"/>
        <end position="122"/>
    </location>
</feature>
<proteinExistence type="inferred from homology"/>
<evidence type="ECO:0000256" key="3">
    <source>
        <dbReference type="ARBA" id="ARBA00023180"/>
    </source>
</evidence>
<evidence type="ECO:0000313" key="8">
    <source>
        <dbReference type="Proteomes" id="UP000277212"/>
    </source>
</evidence>
<feature type="transmembrane region" description="Helical" evidence="5">
    <location>
        <begin position="396"/>
        <end position="417"/>
    </location>
</feature>
<dbReference type="Pfam" id="PF07690">
    <property type="entry name" value="MFS_1"/>
    <property type="match status" value="1"/>
</dbReference>
<evidence type="ECO:0000313" key="7">
    <source>
        <dbReference type="EMBL" id="RMJ18299.1"/>
    </source>
</evidence>
<feature type="transmembrane region" description="Helical" evidence="5">
    <location>
        <begin position="303"/>
        <end position="324"/>
    </location>
</feature>
<dbReference type="SUPFAM" id="SSF103473">
    <property type="entry name" value="MFS general substrate transporter"/>
    <property type="match status" value="1"/>
</dbReference>
<dbReference type="InterPro" id="IPR050327">
    <property type="entry name" value="Proton-linked_MCT"/>
</dbReference>
<feature type="transmembrane region" description="Helical" evidence="5">
    <location>
        <begin position="164"/>
        <end position="184"/>
    </location>
</feature>
<dbReference type="InterPro" id="IPR020846">
    <property type="entry name" value="MFS_dom"/>
</dbReference>
<evidence type="ECO:0000256" key="1">
    <source>
        <dbReference type="ARBA" id="ARBA00004141"/>
    </source>
</evidence>
<evidence type="ECO:0000256" key="5">
    <source>
        <dbReference type="SAM" id="Phobius"/>
    </source>
</evidence>
<feature type="transmembrane region" description="Helical" evidence="5">
    <location>
        <begin position="240"/>
        <end position="264"/>
    </location>
</feature>
<feature type="compositionally biased region" description="Basic and acidic residues" evidence="4">
    <location>
        <begin position="10"/>
        <end position="20"/>
    </location>
</feature>
<keyword evidence="3" id="KW-0325">Glycoprotein</keyword>
<sequence>MALQNPEPTPKQETDNHPIESPDDDILTYPEGGLRAWGVVFGSFCIMLSVFGVINTAAVFESYFKENQLKDKEPSTVAWIFSLYLFNIYFLGLLAGPIFDQHGHRLLIFVGSVLVIVSFMLLSLCTEYYQIILCFSMLFGIGASLMNIPAYAVIGHWFDKRRGFAVGVASTAGGIGGIIFPLLFQATLPSIGFAWSMRMLGFILLLLAVPSNLLIRTRLPPSEQFKSAWPEFRLFKDPRLSLCCAGIFFMEYGIMVPLTYVVSYAAEHGHASTNSYMLPALLNAGSVVGRVVPGIISDRIGRFNVLIITVGACIICVLALWLPAGDSKPMLIAFTLLLGFASGGNVSLVPVCIGQLCDSKDYGRYLSTALLAASFGALTGIPIGGALLGLGNGDGWLAVIIFSGVSYAVSWSCYLAARILAVGWTVKAIY</sequence>
<reference evidence="7 8" key="1">
    <citation type="submission" date="2017-06" db="EMBL/GenBank/DDBJ databases">
        <title>Comparative genomic analysis of Ambrosia Fusariam Clade fungi.</title>
        <authorList>
            <person name="Stajich J.E."/>
            <person name="Carrillo J."/>
            <person name="Kijimoto T."/>
            <person name="Eskalen A."/>
            <person name="O'Donnell K."/>
            <person name="Kasson M."/>
        </authorList>
    </citation>
    <scope>NUCLEOTIDE SEQUENCE [LARGE SCALE GENOMIC DNA]</scope>
    <source>
        <strain evidence="7">UCR3666</strain>
    </source>
</reference>
<feature type="region of interest" description="Disordered" evidence="4">
    <location>
        <begin position="1"/>
        <end position="23"/>
    </location>
</feature>
<dbReference type="Proteomes" id="UP000277212">
    <property type="component" value="Unassembled WGS sequence"/>
</dbReference>
<feature type="transmembrane region" description="Helical" evidence="5">
    <location>
        <begin position="199"/>
        <end position="219"/>
    </location>
</feature>
<keyword evidence="5" id="KW-0812">Transmembrane</keyword>
<dbReference type="EMBL" id="NKUJ01000021">
    <property type="protein sequence ID" value="RMJ18299.1"/>
    <property type="molecule type" value="Genomic_DNA"/>
</dbReference>
<keyword evidence="5" id="KW-0472">Membrane</keyword>
<name>A0A3M2SL50_9HYPO</name>
<feature type="domain" description="Major facilitator superfamily (MFS) profile" evidence="6">
    <location>
        <begin position="35"/>
        <end position="430"/>
    </location>
</feature>
<gene>
    <name evidence="7" type="ORF">CDV36_002069</name>
</gene>
<dbReference type="OrthoDB" id="410267at2759"/>
<dbReference type="InterPro" id="IPR011701">
    <property type="entry name" value="MFS"/>
</dbReference>
<dbReference type="InterPro" id="IPR036259">
    <property type="entry name" value="MFS_trans_sf"/>
</dbReference>
<dbReference type="PANTHER" id="PTHR11360:SF177">
    <property type="entry name" value="RIBOFLAVIN TRANSPORTER MCH5"/>
    <property type="match status" value="1"/>
</dbReference>
<dbReference type="AlphaFoldDB" id="A0A3M2SL50"/>
<dbReference type="PANTHER" id="PTHR11360">
    <property type="entry name" value="MONOCARBOXYLATE TRANSPORTER"/>
    <property type="match status" value="1"/>
</dbReference>
<keyword evidence="5" id="KW-1133">Transmembrane helix</keyword>
<comment type="subcellular location">
    <subcellularLocation>
        <location evidence="1">Membrane</location>
        <topology evidence="1">Multi-pass membrane protein</topology>
    </subcellularLocation>
</comment>
<feature type="transmembrane region" description="Helical" evidence="5">
    <location>
        <begin position="365"/>
        <end position="390"/>
    </location>
</feature>
<accession>A0A3M2SL50</accession>
<feature type="transmembrane region" description="Helical" evidence="5">
    <location>
        <begin position="276"/>
        <end position="296"/>
    </location>
</feature>
<comment type="caution">
    <text evidence="7">The sequence shown here is derived from an EMBL/GenBank/DDBJ whole genome shotgun (WGS) entry which is preliminary data.</text>
</comment>
<feature type="transmembrane region" description="Helical" evidence="5">
    <location>
        <begin position="128"/>
        <end position="152"/>
    </location>
</feature>
<dbReference type="GO" id="GO:0016020">
    <property type="term" value="C:membrane"/>
    <property type="evidence" value="ECO:0007669"/>
    <property type="project" value="UniProtKB-SubCell"/>
</dbReference>
<dbReference type="PROSITE" id="PS50850">
    <property type="entry name" value="MFS"/>
    <property type="match status" value="1"/>
</dbReference>
<protein>
    <recommendedName>
        <fullName evidence="6">Major facilitator superfamily (MFS) profile domain-containing protein</fullName>
    </recommendedName>
</protein>
<dbReference type="GO" id="GO:0022857">
    <property type="term" value="F:transmembrane transporter activity"/>
    <property type="evidence" value="ECO:0007669"/>
    <property type="project" value="InterPro"/>
</dbReference>